<keyword evidence="1 2" id="KW-0238">DNA-binding</keyword>
<dbReference type="SUPFAM" id="SSF46689">
    <property type="entry name" value="Homeodomain-like"/>
    <property type="match status" value="1"/>
</dbReference>
<evidence type="ECO:0000313" key="5">
    <source>
        <dbReference type="Proteomes" id="UP000246635"/>
    </source>
</evidence>
<protein>
    <submittedName>
        <fullName evidence="4">TetR family transcriptional regulator</fullName>
    </submittedName>
</protein>
<proteinExistence type="predicted"/>
<keyword evidence="5" id="KW-1185">Reference proteome</keyword>
<dbReference type="Gene3D" id="1.10.357.10">
    <property type="entry name" value="Tetracycline Repressor, domain 2"/>
    <property type="match status" value="1"/>
</dbReference>
<comment type="caution">
    <text evidence="4">The sequence shown here is derived from an EMBL/GenBank/DDBJ whole genome shotgun (WGS) entry which is preliminary data.</text>
</comment>
<dbReference type="InterPro" id="IPR001647">
    <property type="entry name" value="HTH_TetR"/>
</dbReference>
<dbReference type="RefSeq" id="WP_110044468.1">
    <property type="nucleotide sequence ID" value="NZ_CP054613.1"/>
</dbReference>
<dbReference type="Pfam" id="PF00440">
    <property type="entry name" value="TetR_N"/>
    <property type="match status" value="1"/>
</dbReference>
<evidence type="ECO:0000256" key="1">
    <source>
        <dbReference type="ARBA" id="ARBA00023125"/>
    </source>
</evidence>
<feature type="DNA-binding region" description="H-T-H motif" evidence="2">
    <location>
        <begin position="36"/>
        <end position="55"/>
    </location>
</feature>
<gene>
    <name evidence="4" type="ORF">DFQ01_10952</name>
</gene>
<dbReference type="InterPro" id="IPR009057">
    <property type="entry name" value="Homeodomain-like_sf"/>
</dbReference>
<dbReference type="InterPro" id="IPR050624">
    <property type="entry name" value="HTH-type_Tx_Regulator"/>
</dbReference>
<dbReference type="GO" id="GO:0003677">
    <property type="term" value="F:DNA binding"/>
    <property type="evidence" value="ECO:0007669"/>
    <property type="project" value="UniProtKB-UniRule"/>
</dbReference>
<dbReference type="PANTHER" id="PTHR43479">
    <property type="entry name" value="ACREF/ENVCD OPERON REPRESSOR-RELATED"/>
    <property type="match status" value="1"/>
</dbReference>
<dbReference type="AlphaFoldDB" id="A0A2V2YSY6"/>
<feature type="domain" description="HTH tetR-type" evidence="3">
    <location>
        <begin position="13"/>
        <end position="73"/>
    </location>
</feature>
<evidence type="ECO:0000313" key="4">
    <source>
        <dbReference type="EMBL" id="PWW02427.1"/>
    </source>
</evidence>
<organism evidence="4 5">
    <name type="scientific">Paenibacillus cellulosilyticus</name>
    <dbReference type="NCBI Taxonomy" id="375489"/>
    <lineage>
        <taxon>Bacteria</taxon>
        <taxon>Bacillati</taxon>
        <taxon>Bacillota</taxon>
        <taxon>Bacilli</taxon>
        <taxon>Bacillales</taxon>
        <taxon>Paenibacillaceae</taxon>
        <taxon>Paenibacillus</taxon>
    </lineage>
</organism>
<dbReference type="PROSITE" id="PS50977">
    <property type="entry name" value="HTH_TETR_2"/>
    <property type="match status" value="1"/>
</dbReference>
<evidence type="ECO:0000259" key="3">
    <source>
        <dbReference type="PROSITE" id="PS50977"/>
    </source>
</evidence>
<dbReference type="PANTHER" id="PTHR43479:SF7">
    <property type="entry name" value="TETR-FAMILY TRANSCRIPTIONAL REGULATOR"/>
    <property type="match status" value="1"/>
</dbReference>
<name>A0A2V2YSY6_9BACL</name>
<reference evidence="4 5" key="1">
    <citation type="submission" date="2018-05" db="EMBL/GenBank/DDBJ databases">
        <title>Genomic Encyclopedia of Type Strains, Phase III (KMG-III): the genomes of soil and plant-associated and newly described type strains.</title>
        <authorList>
            <person name="Whitman W."/>
        </authorList>
    </citation>
    <scope>NUCLEOTIDE SEQUENCE [LARGE SCALE GENOMIC DNA]</scope>
    <source>
        <strain evidence="4 5">CECT 5696</strain>
    </source>
</reference>
<dbReference type="EMBL" id="QGTQ01000009">
    <property type="protein sequence ID" value="PWW02427.1"/>
    <property type="molecule type" value="Genomic_DNA"/>
</dbReference>
<dbReference type="Proteomes" id="UP000246635">
    <property type="component" value="Unassembled WGS sequence"/>
</dbReference>
<sequence>MTSLVNKEDPRAKKTRRSLRNALIELLAEKEFSSITIQHITDRAELNRATFYGHFQDKFELLDETLGELLEEAIRRRIPADPGNDGTALVRGLMLAVCDWHLETTHRLNRKLTLSASLEANAKKNLYEIILACLQQLEPLDTRHSRSQEIKSTVISWSIYGIVLQWSEQTRSESVEALAEQALPLIMASVRTP</sequence>
<dbReference type="OrthoDB" id="9810250at2"/>
<accession>A0A2V2YSY6</accession>
<evidence type="ECO:0000256" key="2">
    <source>
        <dbReference type="PROSITE-ProRule" id="PRU00335"/>
    </source>
</evidence>